<comment type="subcellular location">
    <subcellularLocation>
        <location evidence="1">Membrane</location>
        <topology evidence="1">Multi-pass membrane protein</topology>
    </subcellularLocation>
</comment>
<dbReference type="Gene3D" id="2.60.220.50">
    <property type="match status" value="1"/>
</dbReference>
<dbReference type="InterPro" id="IPR057244">
    <property type="entry name" value="GAIN_B"/>
</dbReference>
<gene>
    <name evidence="10" type="primary">LOC136072010</name>
</gene>
<dbReference type="PANTHER" id="PTHR47767:SF2">
    <property type="entry name" value="GPS DOMAIN-CONTAINING PROTEIN"/>
    <property type="match status" value="1"/>
</dbReference>
<feature type="transmembrane region" description="Helical" evidence="6">
    <location>
        <begin position="167"/>
        <end position="185"/>
    </location>
</feature>
<reference evidence="10" key="1">
    <citation type="submission" date="2025-08" db="UniProtKB">
        <authorList>
            <consortium name="RefSeq"/>
        </authorList>
    </citation>
    <scope>IDENTIFICATION</scope>
</reference>
<dbReference type="Gene3D" id="1.20.1070.10">
    <property type="entry name" value="Rhodopsin 7-helix transmembrane proteins"/>
    <property type="match status" value="1"/>
</dbReference>
<dbReference type="InterPro" id="IPR017981">
    <property type="entry name" value="GPCR_2-like_7TM"/>
</dbReference>
<evidence type="ECO:0000313" key="10">
    <source>
        <dbReference type="RefSeq" id="XP_065675521.1"/>
    </source>
</evidence>
<dbReference type="PROSITE" id="PS50261">
    <property type="entry name" value="G_PROTEIN_RECEP_F2_4"/>
    <property type="match status" value="1"/>
</dbReference>
<evidence type="ECO:0000256" key="4">
    <source>
        <dbReference type="ARBA" id="ARBA00023136"/>
    </source>
</evidence>
<evidence type="ECO:0000313" key="9">
    <source>
        <dbReference type="Proteomes" id="UP001652625"/>
    </source>
</evidence>
<dbReference type="Pfam" id="PF00002">
    <property type="entry name" value="7tm_2"/>
    <property type="match status" value="1"/>
</dbReference>
<dbReference type="SMART" id="SM00303">
    <property type="entry name" value="GPS"/>
    <property type="match status" value="1"/>
</dbReference>
<evidence type="ECO:0000256" key="6">
    <source>
        <dbReference type="SAM" id="Phobius"/>
    </source>
</evidence>
<evidence type="ECO:0000256" key="5">
    <source>
        <dbReference type="ARBA" id="ARBA00023157"/>
    </source>
</evidence>
<keyword evidence="2 6" id="KW-0812">Transmembrane</keyword>
<name>A0ABM4DLU5_HYDVU</name>
<dbReference type="RefSeq" id="XP_065675521.1">
    <property type="nucleotide sequence ID" value="XM_065819449.1"/>
</dbReference>
<dbReference type="Proteomes" id="UP001652625">
    <property type="component" value="Chromosome 15"/>
</dbReference>
<protein>
    <submittedName>
        <fullName evidence="10">Adhesion G-protein coupled receptor G5-like</fullName>
    </submittedName>
</protein>
<dbReference type="GeneID" id="136072010"/>
<sequence>MSFPSNSSGPKECSFWRSESSIWSSDGCHNVNSNQTSYVQCECNHLTNFALILDTDQSGNNPLALQIITWIGCSISIAGLFITIICHLLFRKYQTQLAPRILIALSGNLMITLIIFLALVERTKPRILCQVVASLIQFFLLSTFCWMVVEGFNLYRMFVKVFHNSTSLNAFMLKAFAFAWGMLVISEKIGSVSNSASLVLDMMKSLPQKTFSTSSKQQQRSGNFLQKLEFPYTANVKAAFDKPSFSFNHIIISDNSTRPGESSWMSSYTARLGEQSGVILK</sequence>
<feature type="transmembrane region" description="Helical" evidence="6">
    <location>
        <begin position="132"/>
        <end position="155"/>
    </location>
</feature>
<keyword evidence="5" id="KW-1015">Disulfide bond</keyword>
<dbReference type="InterPro" id="IPR000832">
    <property type="entry name" value="GPCR_2_secretin-like"/>
</dbReference>
<dbReference type="Pfam" id="PF01825">
    <property type="entry name" value="GPS"/>
    <property type="match status" value="1"/>
</dbReference>
<feature type="transmembrane region" description="Helical" evidence="6">
    <location>
        <begin position="102"/>
        <end position="120"/>
    </location>
</feature>
<dbReference type="PROSITE" id="PS50221">
    <property type="entry name" value="GAIN_B"/>
    <property type="match status" value="1"/>
</dbReference>
<keyword evidence="4 6" id="KW-0472">Membrane</keyword>
<dbReference type="InterPro" id="IPR053066">
    <property type="entry name" value="ADGR_G7"/>
</dbReference>
<feature type="domain" description="G-protein coupled receptors family 2 profile 2" evidence="8">
    <location>
        <begin position="65"/>
        <end position="185"/>
    </location>
</feature>
<proteinExistence type="predicted"/>
<dbReference type="PANTHER" id="PTHR47767">
    <property type="entry name" value="ADHESION G PROTEIN-COUPLED RECEPTOR G7"/>
    <property type="match status" value="1"/>
</dbReference>
<evidence type="ECO:0000259" key="8">
    <source>
        <dbReference type="PROSITE" id="PS50261"/>
    </source>
</evidence>
<evidence type="ECO:0000259" key="7">
    <source>
        <dbReference type="PROSITE" id="PS50221"/>
    </source>
</evidence>
<evidence type="ECO:0000256" key="2">
    <source>
        <dbReference type="ARBA" id="ARBA00022692"/>
    </source>
</evidence>
<evidence type="ECO:0000256" key="3">
    <source>
        <dbReference type="ARBA" id="ARBA00022989"/>
    </source>
</evidence>
<feature type="transmembrane region" description="Helical" evidence="6">
    <location>
        <begin position="67"/>
        <end position="90"/>
    </location>
</feature>
<dbReference type="PRINTS" id="PR00249">
    <property type="entry name" value="GPCRSECRETIN"/>
</dbReference>
<organism evidence="9 10">
    <name type="scientific">Hydra vulgaris</name>
    <name type="common">Hydra</name>
    <name type="synonym">Hydra attenuata</name>
    <dbReference type="NCBI Taxonomy" id="6087"/>
    <lineage>
        <taxon>Eukaryota</taxon>
        <taxon>Metazoa</taxon>
        <taxon>Cnidaria</taxon>
        <taxon>Hydrozoa</taxon>
        <taxon>Hydroidolina</taxon>
        <taxon>Anthoathecata</taxon>
        <taxon>Aplanulata</taxon>
        <taxon>Hydridae</taxon>
        <taxon>Hydra</taxon>
    </lineage>
</organism>
<keyword evidence="3 6" id="KW-1133">Transmembrane helix</keyword>
<accession>A0ABM4DLU5</accession>
<dbReference type="InterPro" id="IPR046338">
    <property type="entry name" value="GAIN_dom_sf"/>
</dbReference>
<dbReference type="InterPro" id="IPR000203">
    <property type="entry name" value="GPS"/>
</dbReference>
<keyword evidence="9" id="KW-1185">Reference proteome</keyword>
<feature type="domain" description="GAIN-B" evidence="7">
    <location>
        <begin position="1"/>
        <end position="59"/>
    </location>
</feature>
<evidence type="ECO:0000256" key="1">
    <source>
        <dbReference type="ARBA" id="ARBA00004141"/>
    </source>
</evidence>